<sequence length="345" mass="39616">MMRGDQLSRQWRVLRQLESAKNGMTAARIAETSAVSLRTAYRDLYDLQLAGFPLYTEKEGKASRWRLMEDYRFKIPEPFTLTELLCLHLGGDLLDVFQGTVFQSSQQSVLEKIRAMLPPETLAYLDRIRAAYRMGGGPCKNYGRFSEVIGRINQAVADGRTLELGYWSLRSNQRTSRRVDPYKIWFYDDTIYLIGHCHLRDEVRTFVVDRINMLHLTDDRFEIPADFSFDAYIRNSFKVMQEALQAVIIRISPAWARWVEEKVWHKSQQIQKLIDGGIEISFSVAGLDEIRQWVLSLGPEAVVLAPEELKQDVRQSLQQALEQYGGALEEASEPAISGRKSRVAS</sequence>
<feature type="domain" description="WYL" evidence="2">
    <location>
        <begin position="147"/>
        <end position="214"/>
    </location>
</feature>
<dbReference type="Pfam" id="PF25583">
    <property type="entry name" value="WCX"/>
    <property type="match status" value="1"/>
</dbReference>
<proteinExistence type="predicted"/>
<dbReference type="PANTHER" id="PTHR34580:SF1">
    <property type="entry name" value="PROTEIN PAFC"/>
    <property type="match status" value="1"/>
</dbReference>
<evidence type="ECO:0000259" key="2">
    <source>
        <dbReference type="Pfam" id="PF13280"/>
    </source>
</evidence>
<comment type="caution">
    <text evidence="4">The sequence shown here is derived from an EMBL/GenBank/DDBJ whole genome shotgun (WGS) entry which is preliminary data.</text>
</comment>
<keyword evidence="5" id="KW-1185">Reference proteome</keyword>
<accession>A0AA41ULC8</accession>
<evidence type="ECO:0000259" key="1">
    <source>
        <dbReference type="Pfam" id="PF08279"/>
    </source>
</evidence>
<dbReference type="Pfam" id="PF08279">
    <property type="entry name" value="HTH_11"/>
    <property type="match status" value="1"/>
</dbReference>
<feature type="domain" description="WCX" evidence="3">
    <location>
        <begin position="246"/>
        <end position="321"/>
    </location>
</feature>
<name>A0AA41ULC8_9BACT</name>
<dbReference type="InterPro" id="IPR013196">
    <property type="entry name" value="HTH_11"/>
</dbReference>
<dbReference type="InterPro" id="IPR026881">
    <property type="entry name" value="WYL_dom"/>
</dbReference>
<evidence type="ECO:0000313" key="5">
    <source>
        <dbReference type="Proteomes" id="UP001165427"/>
    </source>
</evidence>
<dbReference type="InterPro" id="IPR057727">
    <property type="entry name" value="WCX_dom"/>
</dbReference>
<dbReference type="PANTHER" id="PTHR34580">
    <property type="match status" value="1"/>
</dbReference>
<dbReference type="PROSITE" id="PS52050">
    <property type="entry name" value="WYL"/>
    <property type="match status" value="1"/>
</dbReference>
<evidence type="ECO:0000313" key="4">
    <source>
        <dbReference type="EMBL" id="MCJ8501361.1"/>
    </source>
</evidence>
<dbReference type="Gene3D" id="1.10.10.10">
    <property type="entry name" value="Winged helix-like DNA-binding domain superfamily/Winged helix DNA-binding domain"/>
    <property type="match status" value="1"/>
</dbReference>
<feature type="domain" description="Helix-turn-helix type 11" evidence="1">
    <location>
        <begin position="10"/>
        <end position="59"/>
    </location>
</feature>
<evidence type="ECO:0000259" key="3">
    <source>
        <dbReference type="Pfam" id="PF25583"/>
    </source>
</evidence>
<dbReference type="InterPro" id="IPR036388">
    <property type="entry name" value="WH-like_DNA-bd_sf"/>
</dbReference>
<gene>
    <name evidence="4" type="ORF">MRX98_12320</name>
</gene>
<reference evidence="4" key="1">
    <citation type="submission" date="2022-04" db="EMBL/GenBank/DDBJ databases">
        <title>Desulfatitalea alkaliphila sp. nov., a novel anaerobic sulfate-reducing bacterium isolated from terrestrial mud volcano, Taman Peninsula, Russia.</title>
        <authorList>
            <person name="Khomyakova M.A."/>
            <person name="Merkel A.Y."/>
            <person name="Slobodkin A.I."/>
        </authorList>
    </citation>
    <scope>NUCLEOTIDE SEQUENCE</scope>
    <source>
        <strain evidence="4">M08but</strain>
    </source>
</reference>
<dbReference type="Pfam" id="PF13280">
    <property type="entry name" value="WYL"/>
    <property type="match status" value="1"/>
</dbReference>
<organism evidence="4 5">
    <name type="scientific">Desulfatitalea alkaliphila</name>
    <dbReference type="NCBI Taxonomy" id="2929485"/>
    <lineage>
        <taxon>Bacteria</taxon>
        <taxon>Pseudomonadati</taxon>
        <taxon>Thermodesulfobacteriota</taxon>
        <taxon>Desulfobacteria</taxon>
        <taxon>Desulfobacterales</taxon>
        <taxon>Desulfosarcinaceae</taxon>
        <taxon>Desulfatitalea</taxon>
    </lineage>
</organism>
<dbReference type="EMBL" id="JALJRB010000013">
    <property type="protein sequence ID" value="MCJ8501361.1"/>
    <property type="molecule type" value="Genomic_DNA"/>
</dbReference>
<protein>
    <submittedName>
        <fullName evidence="4">Transcriptional regulator</fullName>
    </submittedName>
</protein>
<dbReference type="InterPro" id="IPR051534">
    <property type="entry name" value="CBASS_pafABC_assoc_protein"/>
</dbReference>
<dbReference type="AlphaFoldDB" id="A0AA41ULC8"/>
<dbReference type="Proteomes" id="UP001165427">
    <property type="component" value="Unassembled WGS sequence"/>
</dbReference>
<dbReference type="RefSeq" id="WP_246908773.1">
    <property type="nucleotide sequence ID" value="NZ_JALJRB010000013.1"/>
</dbReference>